<dbReference type="Pfam" id="PF03097">
    <property type="entry name" value="BRO1"/>
    <property type="match status" value="1"/>
</dbReference>
<reference evidence="5 6" key="1">
    <citation type="submission" date="2019-03" db="EMBL/GenBank/DDBJ databases">
        <title>Sequencing 23 genomes of Wallemia ichthyophaga.</title>
        <authorList>
            <person name="Gostincar C."/>
        </authorList>
    </citation>
    <scope>NUCLEOTIDE SEQUENCE [LARGE SCALE GENOMIC DNA]</scope>
    <source>
        <strain evidence="5 6">EXF-5753</strain>
    </source>
</reference>
<dbReference type="SMART" id="SM01041">
    <property type="entry name" value="BRO1"/>
    <property type="match status" value="1"/>
</dbReference>
<dbReference type="PANTHER" id="PTHR40463">
    <property type="entry name" value="PH-RESPONSE REGULATOR PROTEIN PALC"/>
    <property type="match status" value="1"/>
</dbReference>
<gene>
    <name evidence="5" type="ORF">E3P99_01897</name>
</gene>
<dbReference type="PANTHER" id="PTHR40463:SF1">
    <property type="entry name" value="PH-RESPONSE REGULATOR PROTEIN PALC"/>
    <property type="match status" value="1"/>
</dbReference>
<evidence type="ECO:0000256" key="2">
    <source>
        <dbReference type="ARBA" id="ARBA00022193"/>
    </source>
</evidence>
<dbReference type="GO" id="GO:0071467">
    <property type="term" value="P:cellular response to pH"/>
    <property type="evidence" value="ECO:0007669"/>
    <property type="project" value="InterPro"/>
</dbReference>
<keyword evidence="6" id="KW-1185">Reference proteome</keyword>
<evidence type="ECO:0000256" key="1">
    <source>
        <dbReference type="ARBA" id="ARBA00010997"/>
    </source>
</evidence>
<feature type="domain" description="BRO1" evidence="4">
    <location>
        <begin position="1"/>
        <end position="439"/>
    </location>
</feature>
<evidence type="ECO:0000313" key="6">
    <source>
        <dbReference type="Proteomes" id="UP000310189"/>
    </source>
</evidence>
<dbReference type="EMBL" id="SPNW01000024">
    <property type="protein sequence ID" value="TIA89820.1"/>
    <property type="molecule type" value="Genomic_DNA"/>
</dbReference>
<protein>
    <recommendedName>
        <fullName evidence="2">pH-response regulator protein palC</fullName>
    </recommendedName>
</protein>
<dbReference type="InterPro" id="IPR004328">
    <property type="entry name" value="BRO1_dom"/>
</dbReference>
<accession>A0A4T0FNP6</accession>
<evidence type="ECO:0000259" key="4">
    <source>
        <dbReference type="PROSITE" id="PS51180"/>
    </source>
</evidence>
<organism evidence="5 6">
    <name type="scientific">Wallemia hederae</name>
    <dbReference type="NCBI Taxonomy" id="1540922"/>
    <lineage>
        <taxon>Eukaryota</taxon>
        <taxon>Fungi</taxon>
        <taxon>Dikarya</taxon>
        <taxon>Basidiomycota</taxon>
        <taxon>Wallemiomycotina</taxon>
        <taxon>Wallemiomycetes</taxon>
        <taxon>Wallemiales</taxon>
        <taxon>Wallemiaceae</taxon>
        <taxon>Wallemia</taxon>
    </lineage>
</organism>
<feature type="compositionally biased region" description="Low complexity" evidence="3">
    <location>
        <begin position="418"/>
        <end position="429"/>
    </location>
</feature>
<dbReference type="Proteomes" id="UP000310189">
    <property type="component" value="Unassembled WGS sequence"/>
</dbReference>
<dbReference type="PROSITE" id="PS51180">
    <property type="entry name" value="BRO1"/>
    <property type="match status" value="1"/>
</dbReference>
<dbReference type="InterPro" id="IPR038499">
    <property type="entry name" value="BRO1_sf"/>
</dbReference>
<dbReference type="OrthoDB" id="10266451at2759"/>
<dbReference type="Gene3D" id="1.25.40.280">
    <property type="entry name" value="alix/aip1 like domains"/>
    <property type="match status" value="1"/>
</dbReference>
<dbReference type="AlphaFoldDB" id="A0A4T0FNP6"/>
<comment type="caution">
    <text evidence="5">The sequence shown here is derived from an EMBL/GenBank/DDBJ whole genome shotgun (WGS) entry which is preliminary data.</text>
</comment>
<proteinExistence type="inferred from homology"/>
<sequence length="439" mass="47761">MIRLQYPTTNSIWFSKVFTCTNSADYSSRASESTAKRAHIYAALKSDKKDDLGLVSSVIDYLPHALALERAALNDSIVAISDDSFVWTVPSQLSPKGKSTASSSVTFETIHILHVYALALFNHAQGLADNVGSYDADPALPDSSRKQSDNVLQSAVTLLNSAAGVFKFIADTAIDGYQGARDADTPILNREYNTGLSKLSLAMSQALAIRKLMSPHHAYTLNNPGPPLPKSHPSPQILLKLHLDTSALFNAARVMLKSSIKSTLRVQHVDLPAQLKSHTKRREVFHAGVAKKWLGVDASNQGNTGIALAWLKMASEELADSISSSPSERLKILSKSTRKARGERRNELDVELSSIDTYLKAYKQLNDTVHFQSIPDPQSLMSQIPSGRSLVAATQYALPPVAWTLKDTPDHDEEHVASTSTTTSTPAGSSNYALQGKYF</sequence>
<evidence type="ECO:0000256" key="3">
    <source>
        <dbReference type="SAM" id="MobiDB-lite"/>
    </source>
</evidence>
<feature type="region of interest" description="Disordered" evidence="3">
    <location>
        <begin position="410"/>
        <end position="429"/>
    </location>
</feature>
<comment type="similarity">
    <text evidence="1">Belongs to the palC family.</text>
</comment>
<evidence type="ECO:0000313" key="5">
    <source>
        <dbReference type="EMBL" id="TIA89820.1"/>
    </source>
</evidence>
<dbReference type="InterPro" id="IPR037505">
    <property type="entry name" value="pH-resp_palC"/>
</dbReference>
<name>A0A4T0FNP6_9BASI</name>
<dbReference type="GO" id="GO:0005886">
    <property type="term" value="C:plasma membrane"/>
    <property type="evidence" value="ECO:0007669"/>
    <property type="project" value="TreeGrafter"/>
</dbReference>